<feature type="non-terminal residue" evidence="1">
    <location>
        <position position="512"/>
    </location>
</feature>
<comment type="caution">
    <text evidence="1">The sequence shown here is derived from an EMBL/GenBank/DDBJ whole genome shotgun (WGS) entry which is preliminary data.</text>
</comment>
<gene>
    <name evidence="1" type="ORF">LCGC14_2463810</name>
</gene>
<accession>A0A0F9E6B8</accession>
<dbReference type="EMBL" id="LAZR01038425">
    <property type="protein sequence ID" value="KKL19603.1"/>
    <property type="molecule type" value="Genomic_DNA"/>
</dbReference>
<feature type="non-terminal residue" evidence="1">
    <location>
        <position position="1"/>
    </location>
</feature>
<sequence>PSKYSFLFALTGWINSEAKLATYNTRDEAIFAVKELFYTFKDKNHNNYGQLKELIKSIASKFYRNTYVQSLNGNFFRAIELLFTNNNFLNDMIQTNIEGGYQILWEDHFNILIEVLGGDGKSVELSRAYIPESYNGEPVHILRNNEWVPITSLESGYLFDSAYIYVYRITESDKIQVGLARVDDIKNDFSHLPFELHEGFPTTDGGVLHDIWVSNSEGGLLLSDVDLYDFSIRSDDNKYWYKEYFTDSGQPLRNLFIGYIFNSGQKMTAYLQKLELNVIIDSPINLFFPDLPALSIRHLQEATVKFSPLTGVDRTEAYGKDFTIGTINKIVYDLFDPSRNWKQQMFQQQLLKYLPQLNGYFKGGLNGKFTQGKDLESINKIIKDLSFSQNELQRFAWKNPDGTFIGAGQYVKEWLNLIYVKITSYYLEGGQNVAINNEAKKLLRMADPAYPSHTPLSVATYRKTFTNSESKMGDEIFHSASNLFGHFTIRLMLSNMVNFNPDKTIIFLSRPT</sequence>
<proteinExistence type="predicted"/>
<organism evidence="1">
    <name type="scientific">marine sediment metagenome</name>
    <dbReference type="NCBI Taxonomy" id="412755"/>
    <lineage>
        <taxon>unclassified sequences</taxon>
        <taxon>metagenomes</taxon>
        <taxon>ecological metagenomes</taxon>
    </lineage>
</organism>
<evidence type="ECO:0000313" key="1">
    <source>
        <dbReference type="EMBL" id="KKL19603.1"/>
    </source>
</evidence>
<reference evidence="1" key="1">
    <citation type="journal article" date="2015" name="Nature">
        <title>Complex archaea that bridge the gap between prokaryotes and eukaryotes.</title>
        <authorList>
            <person name="Spang A."/>
            <person name="Saw J.H."/>
            <person name="Jorgensen S.L."/>
            <person name="Zaremba-Niedzwiedzka K."/>
            <person name="Martijn J."/>
            <person name="Lind A.E."/>
            <person name="van Eijk R."/>
            <person name="Schleper C."/>
            <person name="Guy L."/>
            <person name="Ettema T.J."/>
        </authorList>
    </citation>
    <scope>NUCLEOTIDE SEQUENCE</scope>
</reference>
<name>A0A0F9E6B8_9ZZZZ</name>
<dbReference type="AlphaFoldDB" id="A0A0F9E6B8"/>
<protein>
    <submittedName>
        <fullName evidence="1">Uncharacterized protein</fullName>
    </submittedName>
</protein>